<name>A0A820T342_9BILA</name>
<protein>
    <submittedName>
        <fullName evidence="2">Uncharacterized protein</fullName>
    </submittedName>
</protein>
<dbReference type="AlphaFoldDB" id="A0A820T342"/>
<keyword evidence="1" id="KW-0472">Membrane</keyword>
<sequence length="405" mass="43238">MLFCNEAYCPTETNTRTACLPGQFGHITILVNNYKVTHAPNTPQNGIIGINQQCLLYYYYMPILPGTVGKITVRKEETSGKVTLLILSQIVHSVDGLNMDIAKETIATMTTTTLRTSTTSTTKKASTTARTSTVTGTSTATATESINSSTIKLTTGLTTLSTTSIMTVVPIITSTKETNSSTTIITTLGQSTETSATTLPAIESTFSSTLTIMNLTTIVLHGQRTPQEITSIEVPRTSETAIKLTTTKTFSIVATNHTSLVSVTSSKITIAVPTKISTSTSRESTDLITTTTTAATRSSTTLIMNATTFGNNENNVDPSNKPFTSVLATLIPAICIAVAIVIFISKKRIASAAGSIFGSAAQYFMKKDQSIELLLIVEANPMKKLYSAALLGLKCGTLIFRTVRY</sequence>
<keyword evidence="1" id="KW-1133">Transmembrane helix</keyword>
<gene>
    <name evidence="2" type="ORF">HFQ381_LOCUS24926</name>
</gene>
<evidence type="ECO:0000313" key="3">
    <source>
        <dbReference type="Proteomes" id="UP000663851"/>
    </source>
</evidence>
<dbReference type="Proteomes" id="UP000663851">
    <property type="component" value="Unassembled WGS sequence"/>
</dbReference>
<proteinExistence type="predicted"/>
<comment type="caution">
    <text evidence="2">The sequence shown here is derived from an EMBL/GenBank/DDBJ whole genome shotgun (WGS) entry which is preliminary data.</text>
</comment>
<evidence type="ECO:0000256" key="1">
    <source>
        <dbReference type="SAM" id="Phobius"/>
    </source>
</evidence>
<accession>A0A820T342</accession>
<keyword evidence="1" id="KW-0812">Transmembrane</keyword>
<reference evidence="2" key="1">
    <citation type="submission" date="2021-02" db="EMBL/GenBank/DDBJ databases">
        <authorList>
            <person name="Nowell W R."/>
        </authorList>
    </citation>
    <scope>NUCLEOTIDE SEQUENCE</scope>
</reference>
<organism evidence="2 3">
    <name type="scientific">Rotaria socialis</name>
    <dbReference type="NCBI Taxonomy" id="392032"/>
    <lineage>
        <taxon>Eukaryota</taxon>
        <taxon>Metazoa</taxon>
        <taxon>Spiralia</taxon>
        <taxon>Gnathifera</taxon>
        <taxon>Rotifera</taxon>
        <taxon>Eurotatoria</taxon>
        <taxon>Bdelloidea</taxon>
        <taxon>Philodinida</taxon>
        <taxon>Philodinidae</taxon>
        <taxon>Rotaria</taxon>
    </lineage>
</organism>
<evidence type="ECO:0000313" key="2">
    <source>
        <dbReference type="EMBL" id="CAF4464404.1"/>
    </source>
</evidence>
<feature type="transmembrane region" description="Helical" evidence="1">
    <location>
        <begin position="323"/>
        <end position="344"/>
    </location>
</feature>
<dbReference type="EMBL" id="CAJOBO010002704">
    <property type="protein sequence ID" value="CAF4464404.1"/>
    <property type="molecule type" value="Genomic_DNA"/>
</dbReference>